<dbReference type="RefSeq" id="WP_232067260.1">
    <property type="nucleotide sequence ID" value="NZ_CADCSU010000023.1"/>
</dbReference>
<feature type="compositionally biased region" description="Basic and acidic residues" evidence="2">
    <location>
        <begin position="10"/>
        <end position="21"/>
    </location>
</feature>
<proteinExistence type="predicted"/>
<dbReference type="AlphaFoldDB" id="A0A6J4G6M9"/>
<sequence length="362" mass="40386">MQAAQAKLLADQKAKADAEATEKLQAEEETRQLRLAEEALEAKLLADAKAKADAEALQAKLAADALAKAASAPKDDTAKAIDDLTQSIENSVKNQKDLLSQFNTTVANKQRDLNDLKEENDLSEKGIYKEPKPFKSVAAENSQLEALKAQLADANRIQKDEIAKLTNLYNERLKKFPNKNDALNKAYLDKINQLKAAQLKMESDSAVLLSNLERIKAETEIEKKRRIKRAAYENDQGRYAQDVAALKRIKETTKISSTPLTASDFDFGEDQSNMQIIKNIKNSDSGYYLIIAVHNSVEKRDQFLTKAVAAGRSDVNFFYNVTTSKYYIYYEKFEGLSEATKALEAKGTKPYNGKMAIVKVEN</sequence>
<evidence type="ECO:0000313" key="4">
    <source>
        <dbReference type="Proteomes" id="UP000479938"/>
    </source>
</evidence>
<evidence type="ECO:0000313" key="3">
    <source>
        <dbReference type="EMBL" id="CAA9194566.1"/>
    </source>
</evidence>
<gene>
    <name evidence="3" type="ORF">FLA105534_00225</name>
</gene>
<protein>
    <recommendedName>
        <fullName evidence="5">SPOR domain-containing protein</fullName>
    </recommendedName>
</protein>
<evidence type="ECO:0000256" key="1">
    <source>
        <dbReference type="SAM" id="Coils"/>
    </source>
</evidence>
<feature type="region of interest" description="Disordered" evidence="2">
    <location>
        <begin position="1"/>
        <end position="21"/>
    </location>
</feature>
<evidence type="ECO:0000256" key="2">
    <source>
        <dbReference type="SAM" id="MobiDB-lite"/>
    </source>
</evidence>
<dbReference type="EMBL" id="CADCSU010000023">
    <property type="protein sequence ID" value="CAA9194566.1"/>
    <property type="molecule type" value="Genomic_DNA"/>
</dbReference>
<reference evidence="3 4" key="1">
    <citation type="submission" date="2020-02" db="EMBL/GenBank/DDBJ databases">
        <authorList>
            <person name="Criscuolo A."/>
        </authorList>
    </citation>
    <scope>NUCLEOTIDE SEQUENCE [LARGE SCALE GENOMIC DNA]</scope>
    <source>
        <strain evidence="3">CIP105534</strain>
    </source>
</reference>
<accession>A0A6J4G6M9</accession>
<dbReference type="Proteomes" id="UP000479938">
    <property type="component" value="Unassembled WGS sequence"/>
</dbReference>
<keyword evidence="1" id="KW-0175">Coiled coil</keyword>
<feature type="coiled-coil region" evidence="1">
    <location>
        <begin position="99"/>
        <end position="164"/>
    </location>
</feature>
<keyword evidence="4" id="KW-1185">Reference proteome</keyword>
<name>A0A6J4G6M9_9FLAO</name>
<organism evidence="3 4">
    <name type="scientific">Flavobacterium bizetiae</name>
    <dbReference type="NCBI Taxonomy" id="2704140"/>
    <lineage>
        <taxon>Bacteria</taxon>
        <taxon>Pseudomonadati</taxon>
        <taxon>Bacteroidota</taxon>
        <taxon>Flavobacteriia</taxon>
        <taxon>Flavobacteriales</taxon>
        <taxon>Flavobacteriaceae</taxon>
        <taxon>Flavobacterium</taxon>
    </lineage>
</organism>
<evidence type="ECO:0008006" key="5">
    <source>
        <dbReference type="Google" id="ProtNLM"/>
    </source>
</evidence>